<dbReference type="Gene3D" id="3.40.50.970">
    <property type="match status" value="1"/>
</dbReference>
<dbReference type="EMBL" id="SMRP01000024">
    <property type="protein sequence ID" value="TDG19105.1"/>
    <property type="molecule type" value="Genomic_DNA"/>
</dbReference>
<dbReference type="RefSeq" id="WP_133198768.1">
    <property type="nucleotide sequence ID" value="NZ_JBHUCW010000057.1"/>
</dbReference>
<name>A0A4R5M1V0_9BURK</name>
<dbReference type="InterPro" id="IPR002869">
    <property type="entry name" value="Pyrv_flavodox_OxRed_cen"/>
</dbReference>
<dbReference type="OrthoDB" id="9803617at2"/>
<evidence type="ECO:0000259" key="2">
    <source>
        <dbReference type="PROSITE" id="PS51379"/>
    </source>
</evidence>
<sequence>MTEEKPVALRAGELREQGLAARYDINEAEVLINGSQALLRVLLAQREIDRRAGWNTAGYVSGYRGSPLGGFDLALWKASGQLKQANIVFQPGINEELALTAVGGTQQLQTYGAARVEGVFAIWYGKGPGVDRAGDALKHANYAGTHPRGGALAVFGDDHPGKSSSVAHHSEQAMAAHSVPVLYPSNVQESMEFGLLGFAMSRYSGSWVGVKMVNETAEQTAVAHLDLDTFKPTLPPNDDLLPPAGVHYRGEYAPLLDEEIVHKHRLPLVARFARANGIDTVAVGAEGPLGIVTAGKAYQDVRQALRMLGLSDERARQLGLAVYKVGMIWPLEALGLKEFAVGRKELLFVEEKAAFMELQAATVLYNDSQRPAITGKLDLQGQQLIPSEKSLEPVDVAFAIAARMDALGLSDAALAERVRGLRSYRGALISIVEDAEKRLPYFCSGCPHNASTKLPEGSAAIAGIGCHGMAMWAKPRTHLSTQMGGEGLNWVGLQPFTETRHVFQNLGDGTYFHSGSLAMRAAIASGANITFKVLFNDAVAMTGGQPVDGQLSVGRLVQQALAEGVKRVVVLTEDLARYGKNSGLPAGVDVFDRKELQRVQKELRDQQGCTVMVYDQTCAAEKRRRRKKGTYPDPEKRVFINSDVCEGCGDCSARSGCVSIEPLETPLGRKRVVNQSSCNKDFSCAEGFCPSFVTVHGAQLRGREQIELPAQLLQELPTPEVAKIVDGSYGVMMAGIGGTGVVTVSAVLAMAAYLEHKAPSSYDMTGLSQKNGAVFSHLRIANRPEDIHSQRLGQGDASLILAFDLVAGLGDESFRTTGKQSHFVGNRGVQETAKFVADPDARVDGDLLQRKVLQRISAQHCAFVDATALAQALFGDVIAANMFLLGVAAQRGWLPVGIASLERAIELNGVQIDFNKRAFRAGRLWVAQPEFKLTAAAKFDHRPTSSESTLGEIVAHRTALLTDYQDARYARRYQALVQHVTKAEESVVPGSQSLARAVAKNFAKLLAYKDEYEVARLYSRPEFMQKLGQEFAGKLRIGIHLAPPIFARRDAETGLLQKREYGSWVLVAMRVLARFKWLRGTKLDPFGRTTERRAERALIDQYEQTMKMVVEKLRPENLAEAAALALLPEKIRGYGHVKEAAMVVAAAKRSALLEDFQAAGSALRRPAVAVQAVTSGRSA</sequence>
<evidence type="ECO:0000313" key="3">
    <source>
        <dbReference type="EMBL" id="TDG19105.1"/>
    </source>
</evidence>
<dbReference type="Pfam" id="PF01558">
    <property type="entry name" value="POR"/>
    <property type="match status" value="1"/>
</dbReference>
<dbReference type="SUPFAM" id="SSF52518">
    <property type="entry name" value="Thiamin diphosphate-binding fold (THDP-binding)"/>
    <property type="match status" value="2"/>
</dbReference>
<accession>A0A4R5M1V0</accession>
<dbReference type="NCBIfam" id="NF009588">
    <property type="entry name" value="PRK13029.1"/>
    <property type="match status" value="1"/>
</dbReference>
<dbReference type="PROSITE" id="PS51379">
    <property type="entry name" value="4FE4S_FER_2"/>
    <property type="match status" value="1"/>
</dbReference>
<dbReference type="InterPro" id="IPR029061">
    <property type="entry name" value="THDP-binding"/>
</dbReference>
<reference evidence="3 4" key="1">
    <citation type="submission" date="2019-03" db="EMBL/GenBank/DDBJ databases">
        <title>Paraburkholderia sp. 4M-K11, isolated from subtropical forest soil.</title>
        <authorList>
            <person name="Gao Z.-H."/>
            <person name="Qiu L.-H."/>
        </authorList>
    </citation>
    <scope>NUCLEOTIDE SEQUENCE [LARGE SCALE GENOMIC DNA]</scope>
    <source>
        <strain evidence="3 4">4M-K11</strain>
    </source>
</reference>
<dbReference type="InterPro" id="IPR046667">
    <property type="entry name" value="DUF6537"/>
</dbReference>
<dbReference type="CDD" id="cd07034">
    <property type="entry name" value="TPP_PYR_PFOR_IOR-alpha_like"/>
    <property type="match status" value="1"/>
</dbReference>
<dbReference type="SUPFAM" id="SSF53323">
    <property type="entry name" value="Pyruvate-ferredoxin oxidoreductase, PFOR, domain III"/>
    <property type="match status" value="1"/>
</dbReference>
<dbReference type="GO" id="GO:0016903">
    <property type="term" value="F:oxidoreductase activity, acting on the aldehyde or oxo group of donors"/>
    <property type="evidence" value="ECO:0007669"/>
    <property type="project" value="InterPro"/>
</dbReference>
<keyword evidence="4" id="KW-1185">Reference proteome</keyword>
<dbReference type="InterPro" id="IPR051457">
    <property type="entry name" value="2-oxoacid:Fd_oxidoreductase"/>
</dbReference>
<dbReference type="InterPro" id="IPR002880">
    <property type="entry name" value="Pyrv_Fd/Flavodoxin_OxRdtase_N"/>
</dbReference>
<dbReference type="Gene3D" id="3.40.920.10">
    <property type="entry name" value="Pyruvate-ferredoxin oxidoreductase, PFOR, domain III"/>
    <property type="match status" value="1"/>
</dbReference>
<gene>
    <name evidence="3" type="ORF">EYW47_31745</name>
</gene>
<evidence type="ECO:0000313" key="4">
    <source>
        <dbReference type="Proteomes" id="UP000295722"/>
    </source>
</evidence>
<protein>
    <submittedName>
        <fullName evidence="3">Indolepyruvate ferredoxin oxidoreductase family protein</fullName>
    </submittedName>
</protein>
<proteinExistence type="predicted"/>
<evidence type="ECO:0000256" key="1">
    <source>
        <dbReference type="ARBA" id="ARBA00023002"/>
    </source>
</evidence>
<dbReference type="InterPro" id="IPR017896">
    <property type="entry name" value="4Fe4S_Fe-S-bd"/>
</dbReference>
<dbReference type="Pfam" id="PF20169">
    <property type="entry name" value="DUF6537"/>
    <property type="match status" value="1"/>
</dbReference>
<keyword evidence="3" id="KW-0670">Pyruvate</keyword>
<keyword evidence="1" id="KW-0560">Oxidoreductase</keyword>
<dbReference type="PANTHER" id="PTHR48084:SF3">
    <property type="entry name" value="SUBUNIT OF PYRUVATE:FLAVODOXIN OXIDOREDUCTASE"/>
    <property type="match status" value="1"/>
</dbReference>
<dbReference type="Proteomes" id="UP000295722">
    <property type="component" value="Unassembled WGS sequence"/>
</dbReference>
<dbReference type="AlphaFoldDB" id="A0A4R5M1V0"/>
<comment type="caution">
    <text evidence="3">The sequence shown here is derived from an EMBL/GenBank/DDBJ whole genome shotgun (WGS) entry which is preliminary data.</text>
</comment>
<dbReference type="PANTHER" id="PTHR48084">
    <property type="entry name" value="2-OXOGLUTARATE OXIDOREDUCTASE SUBUNIT KORB-RELATED"/>
    <property type="match status" value="1"/>
</dbReference>
<dbReference type="NCBIfam" id="NF009589">
    <property type="entry name" value="PRK13030.1"/>
    <property type="match status" value="1"/>
</dbReference>
<organism evidence="3 4">
    <name type="scientific">Paraburkholderia silviterrae</name>
    <dbReference type="NCBI Taxonomy" id="2528715"/>
    <lineage>
        <taxon>Bacteria</taxon>
        <taxon>Pseudomonadati</taxon>
        <taxon>Pseudomonadota</taxon>
        <taxon>Betaproteobacteria</taxon>
        <taxon>Burkholderiales</taxon>
        <taxon>Burkholderiaceae</taxon>
        <taxon>Paraburkholderia</taxon>
    </lineage>
</organism>
<feature type="domain" description="4Fe-4S ferredoxin-type" evidence="2">
    <location>
        <begin position="636"/>
        <end position="668"/>
    </location>
</feature>
<dbReference type="InterPro" id="IPR019752">
    <property type="entry name" value="Pyrv/ketoisovalerate_OxRed_cat"/>
</dbReference>